<evidence type="ECO:0000313" key="1">
    <source>
        <dbReference type="EMBL" id="GHH18504.1"/>
    </source>
</evidence>
<gene>
    <name evidence="1" type="ORF">GCM10008023_24440</name>
</gene>
<organism evidence="1 2">
    <name type="scientific">Sphingomonas glacialis</name>
    <dbReference type="NCBI Taxonomy" id="658225"/>
    <lineage>
        <taxon>Bacteria</taxon>
        <taxon>Pseudomonadati</taxon>
        <taxon>Pseudomonadota</taxon>
        <taxon>Alphaproteobacteria</taxon>
        <taxon>Sphingomonadales</taxon>
        <taxon>Sphingomonadaceae</taxon>
        <taxon>Sphingomonas</taxon>
    </lineage>
</organism>
<proteinExistence type="predicted"/>
<protein>
    <submittedName>
        <fullName evidence="1">Uncharacterized protein</fullName>
    </submittedName>
</protein>
<dbReference type="EMBL" id="BNAQ01000003">
    <property type="protein sequence ID" value="GHH18504.1"/>
    <property type="molecule type" value="Genomic_DNA"/>
</dbReference>
<reference evidence="2" key="1">
    <citation type="journal article" date="2019" name="Int. J. Syst. Evol. Microbiol.">
        <title>The Global Catalogue of Microorganisms (GCM) 10K type strain sequencing project: providing services to taxonomists for standard genome sequencing and annotation.</title>
        <authorList>
            <consortium name="The Broad Institute Genomics Platform"/>
            <consortium name="The Broad Institute Genome Sequencing Center for Infectious Disease"/>
            <person name="Wu L."/>
            <person name="Ma J."/>
        </authorList>
    </citation>
    <scope>NUCLEOTIDE SEQUENCE [LARGE SCALE GENOMIC DNA]</scope>
    <source>
        <strain evidence="2">CGMCC 1.8957</strain>
    </source>
</reference>
<accession>A0ABQ3LKN7</accession>
<sequence length="245" mass="26976">MLFSSRWVYAQATTRELKGLSPRAANRSVQRDLLSVLEPIKQIRSGMFVQVHGVWLATRPFGTEFDGVCQRDLMTLWYAPTDTADRAEDAPLRPYSLTATPSFHIAALPSRRLTKPRGDHVWQTKCTTLGKDVYNWFHAKDAETAVRGAAVLEAAVKAIKKGMLKAQPCPDIIDRKAGCEAAILAFGRVEEINDIEPCPAVAPLQCYVIDLASQSKLTIEAQFADDAAEPSAVTAISVEEYIIVT</sequence>
<dbReference type="Proteomes" id="UP000652430">
    <property type="component" value="Unassembled WGS sequence"/>
</dbReference>
<evidence type="ECO:0000313" key="2">
    <source>
        <dbReference type="Proteomes" id="UP000652430"/>
    </source>
</evidence>
<keyword evidence="2" id="KW-1185">Reference proteome</keyword>
<name>A0ABQ3LKN7_9SPHN</name>
<comment type="caution">
    <text evidence="1">The sequence shown here is derived from an EMBL/GenBank/DDBJ whole genome shotgun (WGS) entry which is preliminary data.</text>
</comment>